<dbReference type="Pfam" id="PF00932">
    <property type="entry name" value="LTD"/>
    <property type="match status" value="1"/>
</dbReference>
<dbReference type="Gene3D" id="2.60.40.1260">
    <property type="entry name" value="Lamin Tail domain"/>
    <property type="match status" value="1"/>
</dbReference>
<dbReference type="InterPro" id="IPR036415">
    <property type="entry name" value="Lamin_tail_dom_sf"/>
</dbReference>
<evidence type="ECO:0000313" key="8">
    <source>
        <dbReference type="Proteomes" id="UP000268033"/>
    </source>
</evidence>
<feature type="chain" id="PRO_5018097511" evidence="5">
    <location>
        <begin position="20"/>
        <end position="535"/>
    </location>
</feature>
<reference evidence="7 8" key="1">
    <citation type="submission" date="2018-11" db="EMBL/GenBank/DDBJ databases">
        <title>Genomic Encyclopedia of Type Strains, Phase IV (KMG-IV): sequencing the most valuable type-strain genomes for metagenomic binning, comparative biology and taxonomic classification.</title>
        <authorList>
            <person name="Goeker M."/>
        </authorList>
    </citation>
    <scope>NUCLEOTIDE SEQUENCE [LARGE SCALE GENOMIC DNA]</scope>
    <source>
        <strain evidence="7 8">DSM 21945</strain>
    </source>
</reference>
<dbReference type="Pfam" id="PF04151">
    <property type="entry name" value="PPC"/>
    <property type="match status" value="1"/>
</dbReference>
<dbReference type="GO" id="GO:0004519">
    <property type="term" value="F:endonuclease activity"/>
    <property type="evidence" value="ECO:0007669"/>
    <property type="project" value="UniProtKB-KW"/>
</dbReference>
<name>A0A3N1PEI4_9GAMM</name>
<dbReference type="GO" id="GO:0016787">
    <property type="term" value="F:hydrolase activity"/>
    <property type="evidence" value="ECO:0007669"/>
    <property type="project" value="UniProtKB-KW"/>
</dbReference>
<dbReference type="PANTHER" id="PTHR33607">
    <property type="entry name" value="ENDONUCLEASE-1"/>
    <property type="match status" value="1"/>
</dbReference>
<dbReference type="SUPFAM" id="SSF74853">
    <property type="entry name" value="Lamin A/C globular tail domain"/>
    <property type="match status" value="1"/>
</dbReference>
<dbReference type="EMBL" id="RJUL01000001">
    <property type="protein sequence ID" value="ROQ30384.1"/>
    <property type="molecule type" value="Genomic_DNA"/>
</dbReference>
<keyword evidence="7" id="KW-0255">Endonuclease</keyword>
<gene>
    <name evidence="7" type="ORF">EDC28_10170</name>
</gene>
<proteinExistence type="inferred from homology"/>
<sequence length="535" mass="56056">MKPFWLLGLSLGLAATAQGQVVISEVLYDAPNNDSTEEFVELYNSGCSAVDLSGYQLQDNSTSFSLSGSLPAGGYLTVARSSSGFYNLFGSNPDISGMTLALGNSGDYVKLLQGTSLIDQVGWEGGLSGWSLNASNVAIERAALTATSNQDDWRVAATAGSPGSGPLQSDCGSGDDGSGTPSATALANGVASTGLGGQSGQLQSFYIDVGNAPVTVVTSGGSGDADLYVKAGSAPSTSSYDCRSIQSGNSESCVVSATGRVFVSLYGYAAYSGVSLTASFDTGSDNGGGDGGDTGGGSSDTDSYYASALGKSGSALKAALNAILQDAVHFSYSQVWDQLEYTDEDPNNSNNVILLYSGRSEAKSFRAGQTNDQDAWNREHVWAKSHGFPSSSQYAYTDINHLRPADVSINSARGNKDFDWGGTALSESPENKTDSDSFEPADAVKGDVARMLFYMDVRYEGNDSSGVPDLTLVSSTGTSGAQLGDLCTLLQWSAQDPVSDWERRRNERVFERQHNRNPFIDHPEWAQSIFGASCN</sequence>
<dbReference type="SUPFAM" id="SSF54060">
    <property type="entry name" value="His-Me finger endonucleases"/>
    <property type="match status" value="1"/>
</dbReference>
<accession>A0A3N1PEI4</accession>
<dbReference type="InterPro" id="IPR044925">
    <property type="entry name" value="His-Me_finger_sf"/>
</dbReference>
<dbReference type="InterPro" id="IPR001322">
    <property type="entry name" value="Lamin_tail_dom"/>
</dbReference>
<organism evidence="7 8">
    <name type="scientific">Gallaecimonas pentaromativorans</name>
    <dbReference type="NCBI Taxonomy" id="584787"/>
    <lineage>
        <taxon>Bacteria</taxon>
        <taxon>Pseudomonadati</taxon>
        <taxon>Pseudomonadota</taxon>
        <taxon>Gammaproteobacteria</taxon>
        <taxon>Enterobacterales</taxon>
        <taxon>Gallaecimonadaceae</taxon>
        <taxon>Gallaecimonas</taxon>
    </lineage>
</organism>
<evidence type="ECO:0000259" key="6">
    <source>
        <dbReference type="PROSITE" id="PS51841"/>
    </source>
</evidence>
<dbReference type="Gene3D" id="2.60.120.380">
    <property type="match status" value="1"/>
</dbReference>
<keyword evidence="2" id="KW-0540">Nuclease</keyword>
<protein>
    <submittedName>
        <fullName evidence="7">Endonuclease I</fullName>
    </submittedName>
</protein>
<keyword evidence="3" id="KW-0378">Hydrolase</keyword>
<feature type="signal peptide" evidence="5">
    <location>
        <begin position="1"/>
        <end position="19"/>
    </location>
</feature>
<evidence type="ECO:0000313" key="7">
    <source>
        <dbReference type="EMBL" id="ROQ30384.1"/>
    </source>
</evidence>
<comment type="similarity">
    <text evidence="1">Belongs to the EndA/NucM nuclease family.</text>
</comment>
<evidence type="ECO:0000256" key="5">
    <source>
        <dbReference type="SAM" id="SignalP"/>
    </source>
</evidence>
<feature type="domain" description="LTD" evidence="6">
    <location>
        <begin position="9"/>
        <end position="148"/>
    </location>
</feature>
<evidence type="ECO:0000256" key="3">
    <source>
        <dbReference type="ARBA" id="ARBA00022801"/>
    </source>
</evidence>
<dbReference type="STRING" id="584787.GCA_001247655_01661"/>
<feature type="region of interest" description="Disordered" evidence="4">
    <location>
        <begin position="155"/>
        <end position="182"/>
    </location>
</feature>
<evidence type="ECO:0000256" key="4">
    <source>
        <dbReference type="SAM" id="MobiDB-lite"/>
    </source>
</evidence>
<feature type="region of interest" description="Disordered" evidence="4">
    <location>
        <begin position="420"/>
        <end position="440"/>
    </location>
</feature>
<evidence type="ECO:0000256" key="1">
    <source>
        <dbReference type="ARBA" id="ARBA00006429"/>
    </source>
</evidence>
<dbReference type="AlphaFoldDB" id="A0A3N1PEI4"/>
<dbReference type="PANTHER" id="PTHR33607:SF2">
    <property type="entry name" value="ENDONUCLEASE-1"/>
    <property type="match status" value="1"/>
</dbReference>
<dbReference type="InterPro" id="IPR007280">
    <property type="entry name" value="Peptidase_C_arc/bac"/>
</dbReference>
<dbReference type="PROSITE" id="PS51841">
    <property type="entry name" value="LTD"/>
    <property type="match status" value="1"/>
</dbReference>
<keyword evidence="5" id="KW-0732">Signal</keyword>
<dbReference type="Pfam" id="PF04231">
    <property type="entry name" value="Endonuclease_1"/>
    <property type="match status" value="1"/>
</dbReference>
<dbReference type="InterPro" id="IPR007346">
    <property type="entry name" value="Endonuclease-I"/>
</dbReference>
<comment type="caution">
    <text evidence="7">The sequence shown here is derived from an EMBL/GenBank/DDBJ whole genome shotgun (WGS) entry which is preliminary data.</text>
</comment>
<evidence type="ECO:0000256" key="2">
    <source>
        <dbReference type="ARBA" id="ARBA00022722"/>
    </source>
</evidence>
<keyword evidence="8" id="KW-1185">Reference proteome</keyword>
<dbReference type="RefSeq" id="WP_123420295.1">
    <property type="nucleotide sequence ID" value="NZ_RJUL01000001.1"/>
</dbReference>
<dbReference type="Proteomes" id="UP000268033">
    <property type="component" value="Unassembled WGS sequence"/>
</dbReference>